<dbReference type="dictyBase" id="DDB_G0279197"/>
<sequence length="61" mass="7182">MTQRILDVSKSVDKEYQIINYLIFGYKDISKLKTRPQRIADFGFDIYLIDAVTKESTKIHN</sequence>
<dbReference type="Proteomes" id="UP000002195">
    <property type="component" value="Unassembled WGS sequence"/>
</dbReference>
<dbReference type="EMBL" id="AAFI02000030">
    <property type="protein sequence ID" value="EAL67747.1"/>
    <property type="molecule type" value="Genomic_DNA"/>
</dbReference>
<proteinExistence type="predicted"/>
<dbReference type="GeneID" id="8621912"/>
<evidence type="ECO:0000313" key="1">
    <source>
        <dbReference type="EMBL" id="EAL67747.1"/>
    </source>
</evidence>
<organism evidence="1 2">
    <name type="scientific">Dictyostelium discoideum</name>
    <name type="common">Social amoeba</name>
    <dbReference type="NCBI Taxonomy" id="44689"/>
    <lineage>
        <taxon>Eukaryota</taxon>
        <taxon>Amoebozoa</taxon>
        <taxon>Evosea</taxon>
        <taxon>Eumycetozoa</taxon>
        <taxon>Dictyostelia</taxon>
        <taxon>Dictyosteliales</taxon>
        <taxon>Dictyosteliaceae</taxon>
        <taxon>Dictyostelium</taxon>
    </lineage>
</organism>
<reference evidence="1 2" key="1">
    <citation type="journal article" date="2005" name="Nature">
        <title>The genome of the social amoeba Dictyostelium discoideum.</title>
        <authorList>
            <consortium name="The Dictyostelium discoideum Sequencing Consortium"/>
            <person name="Eichinger L."/>
            <person name="Pachebat J.A."/>
            <person name="Glockner G."/>
            <person name="Rajandream M.A."/>
            <person name="Sucgang R."/>
            <person name="Berriman M."/>
            <person name="Song J."/>
            <person name="Olsen R."/>
            <person name="Szafranski K."/>
            <person name="Xu Q."/>
            <person name="Tunggal B."/>
            <person name="Kummerfeld S."/>
            <person name="Madera M."/>
            <person name="Konfortov B.A."/>
            <person name="Rivero F."/>
            <person name="Bankier A.T."/>
            <person name="Lehmann R."/>
            <person name="Hamlin N."/>
            <person name="Davies R."/>
            <person name="Gaudet P."/>
            <person name="Fey P."/>
            <person name="Pilcher K."/>
            <person name="Chen G."/>
            <person name="Saunders D."/>
            <person name="Sodergren E."/>
            <person name="Davis P."/>
            <person name="Kerhornou A."/>
            <person name="Nie X."/>
            <person name="Hall N."/>
            <person name="Anjard C."/>
            <person name="Hemphill L."/>
            <person name="Bason N."/>
            <person name="Farbrother P."/>
            <person name="Desany B."/>
            <person name="Just E."/>
            <person name="Morio T."/>
            <person name="Rost R."/>
            <person name="Churcher C."/>
            <person name="Cooper J."/>
            <person name="Haydock S."/>
            <person name="van Driessche N."/>
            <person name="Cronin A."/>
            <person name="Goodhead I."/>
            <person name="Muzny D."/>
            <person name="Mourier T."/>
            <person name="Pain A."/>
            <person name="Lu M."/>
            <person name="Harper D."/>
            <person name="Lindsay R."/>
            <person name="Hauser H."/>
            <person name="James K."/>
            <person name="Quiles M."/>
            <person name="Madan Babu M."/>
            <person name="Saito T."/>
            <person name="Buchrieser C."/>
            <person name="Wardroper A."/>
            <person name="Felder M."/>
            <person name="Thangavelu M."/>
            <person name="Johnson D."/>
            <person name="Knights A."/>
            <person name="Loulseged H."/>
            <person name="Mungall K."/>
            <person name="Oliver K."/>
            <person name="Price C."/>
            <person name="Quail M.A."/>
            <person name="Urushihara H."/>
            <person name="Hernandez J."/>
            <person name="Rabbinowitsch E."/>
            <person name="Steffen D."/>
            <person name="Sanders M."/>
            <person name="Ma J."/>
            <person name="Kohara Y."/>
            <person name="Sharp S."/>
            <person name="Simmonds M."/>
            <person name="Spiegler S."/>
            <person name="Tivey A."/>
            <person name="Sugano S."/>
            <person name="White B."/>
            <person name="Walker D."/>
            <person name="Woodward J."/>
            <person name="Winckler T."/>
            <person name="Tanaka Y."/>
            <person name="Shaulsky G."/>
            <person name="Schleicher M."/>
            <person name="Weinstock G."/>
            <person name="Rosenthal A."/>
            <person name="Cox E.C."/>
            <person name="Chisholm R.L."/>
            <person name="Gibbs R."/>
            <person name="Loomis W.F."/>
            <person name="Platzer M."/>
            <person name="Kay R.R."/>
            <person name="Williams J."/>
            <person name="Dear P.H."/>
            <person name="Noegel A.A."/>
            <person name="Barrell B."/>
            <person name="Kuspa A."/>
        </authorList>
    </citation>
    <scope>NUCLEOTIDE SEQUENCE [LARGE SCALE GENOMIC DNA]</scope>
    <source>
        <strain evidence="1 2">AX4</strain>
    </source>
</reference>
<gene>
    <name evidence="1" type="ORF">DDB_G0279197</name>
</gene>
<comment type="caution">
    <text evidence="1">The sequence shown here is derived from an EMBL/GenBank/DDBJ whole genome shotgun (WGS) entry which is preliminary data.</text>
</comment>
<dbReference type="RefSeq" id="XP_641717.1">
    <property type="nucleotide sequence ID" value="XM_636625.1"/>
</dbReference>
<dbReference type="InParanoid" id="Q54X60"/>
<dbReference type="KEGG" id="ddi:DDB_G0279197"/>
<dbReference type="PaxDb" id="44689-DDB0205641"/>
<protein>
    <submittedName>
        <fullName evidence="1">Uncharacterized protein</fullName>
    </submittedName>
</protein>
<dbReference type="VEuPathDB" id="AmoebaDB:DDB_G0279197"/>
<accession>Q54X60</accession>
<dbReference type="HOGENOM" id="CLU_2927417_0_0_1"/>
<dbReference type="AlphaFoldDB" id="Q54X60"/>
<evidence type="ECO:0000313" key="2">
    <source>
        <dbReference type="Proteomes" id="UP000002195"/>
    </source>
</evidence>
<name>Q54X60_DICDI</name>
<keyword evidence="2" id="KW-1185">Reference proteome</keyword>